<dbReference type="VEuPathDB" id="AmoebaDB:EHI_139990"/>
<dbReference type="PANTHER" id="PTHR23257">
    <property type="entry name" value="SERINE-THREONINE PROTEIN KINASE"/>
    <property type="match status" value="1"/>
</dbReference>
<dbReference type="PANTHER" id="PTHR23257:SF963">
    <property type="entry name" value="AT08303P"/>
    <property type="match status" value="1"/>
</dbReference>
<dbReference type="VEuPathDB" id="AmoebaDB:EHI7A_041270"/>
<keyword evidence="2" id="KW-0808">Transferase</keyword>
<dbReference type="SUPFAM" id="SSF56112">
    <property type="entry name" value="Protein kinase-like (PK-like)"/>
    <property type="match status" value="1"/>
</dbReference>
<evidence type="ECO:0000259" key="1">
    <source>
        <dbReference type="PROSITE" id="PS50011"/>
    </source>
</evidence>
<dbReference type="eggNOG" id="ENOG502RBRQ">
    <property type="taxonomic scope" value="Eukaryota"/>
</dbReference>
<dbReference type="VEuPathDB" id="AmoebaDB:EHI8A_043370"/>
<dbReference type="GO" id="GO:0005524">
    <property type="term" value="F:ATP binding"/>
    <property type="evidence" value="ECO:0007669"/>
    <property type="project" value="InterPro"/>
</dbReference>
<accession>A0A175JXN7</accession>
<sequence length="787" mass="94415">MNYKYSVFIYWMSLIEQVQLRTTKKELVIVNEERNINNEVNLTFLRYNTTKNPLICVVMKSLIENELTQTIHFRKGFKTIDIIQNSPITCLLNEFIKNERISFETASKIPLFECLMSDIFQFIIKYHSLLPELTIDDFYFSNIHNKTSVFGEFYFLFRLESQTTLYFLSKNQLKECLEKKEYGEWNKETLDYLWKKYVESKKPSSLNCNNLRSFFQSIKRAIELKDMKLKRKTNEKLPLYCDFDLFLARIRKTQKVEEILQDNFIVKCLQRKIPFIIDRKYIQIDDERNEINLQEYYPLIIKKFNDEYIFLKHINKIYKIDAKKYYIGSGGFGIVLKGKYFNTNDWINHACILSTNNPSIKKKCELWKKKILKENKYQQYEDVAIKIFTLKDKNISLKEVKMLTALYDIPCLIKSYGIVHIVTHYQEYYQNNSIDDTFDSIATITKLYNESTLTEYVTNELKNGKKQLKERNIEEMIFMILDIMNGASALGRLDIWHRDHKGDNIFVYKKEGKRRCVIGDIGCARCITKKELYLDIKKTNICSYGRGDTRKDNDIYKVGLCLIDFLMENTRIDEFITNILGMGNEWVIADQLLYERINEYIKQCSIIGCNQKQKEFYELLRRIIQYCISRYNSNQNDSQYRWDIFEEYIEELRIFCKNTFNLEYLSYKNYQQIHSLCITMTMLCYSQEVNIYQQCYHPFHFDSILKLAIQNKYNELFYSPHHFYICVLELIWYVTESKCDNIFISLIMKLLYSIVHDVFPIYFINHPFYYQQASTLQQLLQCLLNEN</sequence>
<dbReference type="Pfam" id="PF07714">
    <property type="entry name" value="PK_Tyr_Ser-Thr"/>
    <property type="match status" value="1"/>
</dbReference>
<dbReference type="EMBL" id="BDEQ01000001">
    <property type="protein sequence ID" value="GAT98176.1"/>
    <property type="molecule type" value="Genomic_DNA"/>
</dbReference>
<feature type="domain" description="Protein kinase" evidence="1">
    <location>
        <begin position="321"/>
        <end position="649"/>
    </location>
</feature>
<dbReference type="InterPro" id="IPR050167">
    <property type="entry name" value="Ser_Thr_protein_kinase"/>
</dbReference>
<dbReference type="InterPro" id="IPR000719">
    <property type="entry name" value="Prot_kinase_dom"/>
</dbReference>
<protein>
    <submittedName>
        <fullName evidence="2">Protein kinase domain containing protein</fullName>
    </submittedName>
</protein>
<dbReference type="GO" id="GO:0007165">
    <property type="term" value="P:signal transduction"/>
    <property type="evidence" value="ECO:0007669"/>
    <property type="project" value="TreeGrafter"/>
</dbReference>
<dbReference type="AlphaFoldDB" id="A0A175JXN7"/>
<comment type="caution">
    <text evidence="2">The sequence shown here is derived from an EMBL/GenBank/DDBJ whole genome shotgun (WGS) entry which is preliminary data.</text>
</comment>
<dbReference type="Proteomes" id="UP000078387">
    <property type="component" value="Unassembled WGS sequence"/>
</dbReference>
<dbReference type="GO" id="GO:0005737">
    <property type="term" value="C:cytoplasm"/>
    <property type="evidence" value="ECO:0007669"/>
    <property type="project" value="TreeGrafter"/>
</dbReference>
<proteinExistence type="predicted"/>
<dbReference type="VEuPathDB" id="AmoebaDB:KM1_048850"/>
<dbReference type="InterPro" id="IPR011009">
    <property type="entry name" value="Kinase-like_dom_sf"/>
</dbReference>
<dbReference type="SMART" id="SM00220">
    <property type="entry name" value="S_TKc"/>
    <property type="match status" value="1"/>
</dbReference>
<dbReference type="VEuPathDB" id="AmoebaDB:EHI5A_041080"/>
<dbReference type="InterPro" id="IPR001245">
    <property type="entry name" value="Ser-Thr/Tyr_kinase_cat_dom"/>
</dbReference>
<name>A0A175JXN7_ENTHI</name>
<dbReference type="PROSITE" id="PS50011">
    <property type="entry name" value="PROTEIN_KINASE_DOM"/>
    <property type="match status" value="1"/>
</dbReference>
<dbReference type="Gene3D" id="1.10.510.10">
    <property type="entry name" value="Transferase(Phosphotransferase) domain 1"/>
    <property type="match status" value="1"/>
</dbReference>
<gene>
    <name evidence="2" type="ORF">CL6EHI_139990</name>
</gene>
<dbReference type="GO" id="GO:0004672">
    <property type="term" value="F:protein kinase activity"/>
    <property type="evidence" value="ECO:0007669"/>
    <property type="project" value="InterPro"/>
</dbReference>
<keyword evidence="2" id="KW-0418">Kinase</keyword>
<evidence type="ECO:0000313" key="2">
    <source>
        <dbReference type="EMBL" id="GAT98176.1"/>
    </source>
</evidence>
<organism evidence="2 3">
    <name type="scientific">Entamoeba histolytica</name>
    <dbReference type="NCBI Taxonomy" id="5759"/>
    <lineage>
        <taxon>Eukaryota</taxon>
        <taxon>Amoebozoa</taxon>
        <taxon>Evosea</taxon>
        <taxon>Archamoebae</taxon>
        <taxon>Mastigamoebida</taxon>
        <taxon>Entamoebidae</taxon>
        <taxon>Entamoeba</taxon>
    </lineage>
</organism>
<evidence type="ECO:0000313" key="3">
    <source>
        <dbReference type="Proteomes" id="UP000078387"/>
    </source>
</evidence>
<reference evidence="2 3" key="1">
    <citation type="submission" date="2016-05" db="EMBL/GenBank/DDBJ databases">
        <title>First whole genome sequencing of Entamoeba histolytica HM1:IMSS-clone-6.</title>
        <authorList>
            <person name="Mukherjee Avik.K."/>
            <person name="Izumyama S."/>
            <person name="Nakada-Tsukui K."/>
            <person name="Nozaki T."/>
        </authorList>
    </citation>
    <scope>NUCLEOTIDE SEQUENCE [LARGE SCALE GENOMIC DNA]</scope>
    <source>
        <strain evidence="2 3">HM1:IMSS clone 6</strain>
    </source>
</reference>